<accession>U2ZH39</accession>
<dbReference type="EMBL" id="BATI01000002">
    <property type="protein sequence ID" value="GAD60780.1"/>
    <property type="molecule type" value="Genomic_DNA"/>
</dbReference>
<dbReference type="AlphaFoldDB" id="U2ZH39"/>
<proteinExistence type="predicted"/>
<dbReference type="RefSeq" id="WP_021698874.1">
    <property type="nucleotide sequence ID" value="NZ_BATI01000002.1"/>
</dbReference>
<organism evidence="2 3">
    <name type="scientific">Aquipseudomonas alcaligenes (strain ATCC 14909 / DSM 50342 / CCUG 1425 / JCM 20561 / NBRC 14159 / NCIMB 9945 / NCTC 10367 / 1577)</name>
    <name type="common">Pseudomonas alcaligenes</name>
    <dbReference type="NCBI Taxonomy" id="1215092"/>
    <lineage>
        <taxon>Bacteria</taxon>
        <taxon>Pseudomonadati</taxon>
        <taxon>Pseudomonadota</taxon>
        <taxon>Gammaproteobacteria</taxon>
        <taxon>Pseudomonadales</taxon>
        <taxon>Pseudomonadaceae</taxon>
        <taxon>Aquipseudomonas</taxon>
    </lineage>
</organism>
<dbReference type="OrthoDB" id="7033350at2"/>
<dbReference type="eggNOG" id="ENOG5032HZK">
    <property type="taxonomic scope" value="Bacteria"/>
</dbReference>
<name>U2ZH39_AQUA1</name>
<reference evidence="2" key="1">
    <citation type="submission" date="2024-09" db="EMBL/GenBank/DDBJ databases">
        <title>Whole genome shotgun sequence of Pseudomonas alcaligenes NBRC 14159.</title>
        <authorList>
            <person name="Yoshida I."/>
            <person name="Hosoyama A."/>
            <person name="Tsuchikane K."/>
            <person name="Noguchi M."/>
            <person name="Hirakata S."/>
            <person name="Ando Y."/>
            <person name="Ohji S."/>
            <person name="Yamazoe A."/>
            <person name="Yamazaki S."/>
            <person name="Fujita N."/>
        </authorList>
    </citation>
    <scope>NUCLEOTIDE SEQUENCE</scope>
    <source>
        <strain evidence="2">NBRC 14159</strain>
    </source>
</reference>
<keyword evidence="3" id="KW-1185">Reference proteome</keyword>
<feature type="signal peptide" evidence="1">
    <location>
        <begin position="1"/>
        <end position="24"/>
    </location>
</feature>
<feature type="chain" id="PRO_5004637045" description="Lipoprotein" evidence="1">
    <location>
        <begin position="25"/>
        <end position="161"/>
    </location>
</feature>
<dbReference type="Proteomes" id="UP000016560">
    <property type="component" value="Unassembled WGS sequence"/>
</dbReference>
<comment type="caution">
    <text evidence="2">The sequence shown here is derived from an EMBL/GenBank/DDBJ whole genome shotgun (WGS) entry which is preliminary data.</text>
</comment>
<protein>
    <recommendedName>
        <fullName evidence="4">Lipoprotein</fullName>
    </recommendedName>
</protein>
<keyword evidence="1" id="KW-0732">Signal</keyword>
<evidence type="ECO:0000313" key="3">
    <source>
        <dbReference type="Proteomes" id="UP000016560"/>
    </source>
</evidence>
<dbReference type="PROSITE" id="PS51257">
    <property type="entry name" value="PROKAR_LIPOPROTEIN"/>
    <property type="match status" value="1"/>
</dbReference>
<sequence>MKKTLLIMLLGTLLLGCHRFLDYSANPTNFNSPAGAIELLERIFHEDYGKQKVESVAVYPKYILLGDGIVSSSSGTAVAAPIGSGAIASGTTTTVTQHAGQRLYFSSLGKSTIHQRRLRSGRYVVIVRAHDGAELRKVSMRTLTDAERFVDAIEYLKQNAQ</sequence>
<evidence type="ECO:0000313" key="2">
    <source>
        <dbReference type="EMBL" id="GAD60780.1"/>
    </source>
</evidence>
<evidence type="ECO:0008006" key="4">
    <source>
        <dbReference type="Google" id="ProtNLM"/>
    </source>
</evidence>
<gene>
    <name evidence="2" type="ORF">PA6_002_00230</name>
</gene>
<evidence type="ECO:0000256" key="1">
    <source>
        <dbReference type="SAM" id="SignalP"/>
    </source>
</evidence>